<reference evidence="1 2" key="1">
    <citation type="journal article" date="2013" name="Genome Biol.">
        <title>The genome sequence of the most widely cultivated cacao type and its use to identify candidate genes regulating pod color.</title>
        <authorList>
            <person name="Motamayor J.C."/>
            <person name="Mockaitis K."/>
            <person name="Schmutz J."/>
            <person name="Haiminen N."/>
            <person name="Iii D.L."/>
            <person name="Cornejo O."/>
            <person name="Findley S.D."/>
            <person name="Zheng P."/>
            <person name="Utro F."/>
            <person name="Royaert S."/>
            <person name="Saski C."/>
            <person name="Jenkins J."/>
            <person name="Podicheti R."/>
            <person name="Zhao M."/>
            <person name="Scheffler B.E."/>
            <person name="Stack J.C."/>
            <person name="Feltus F.A."/>
            <person name="Mustiga G.M."/>
            <person name="Amores F."/>
            <person name="Phillips W."/>
            <person name="Marelli J.P."/>
            <person name="May G.D."/>
            <person name="Shapiro H."/>
            <person name="Ma J."/>
            <person name="Bustamante C.D."/>
            <person name="Schnell R.J."/>
            <person name="Main D."/>
            <person name="Gilbert D."/>
            <person name="Parida L."/>
            <person name="Kuhn D.N."/>
        </authorList>
    </citation>
    <scope>NUCLEOTIDE SEQUENCE [LARGE SCALE GENOMIC DNA]</scope>
    <source>
        <strain evidence="2">cv. Matina 1-6</strain>
    </source>
</reference>
<dbReference type="AlphaFoldDB" id="A0A061FJ61"/>
<dbReference type="Gramene" id="EOY14534">
    <property type="protein sequence ID" value="EOY14534"/>
    <property type="gene ID" value="TCM_033887"/>
</dbReference>
<organism evidence="1 2">
    <name type="scientific">Theobroma cacao</name>
    <name type="common">Cacao</name>
    <name type="synonym">Cocoa</name>
    <dbReference type="NCBI Taxonomy" id="3641"/>
    <lineage>
        <taxon>Eukaryota</taxon>
        <taxon>Viridiplantae</taxon>
        <taxon>Streptophyta</taxon>
        <taxon>Embryophyta</taxon>
        <taxon>Tracheophyta</taxon>
        <taxon>Spermatophyta</taxon>
        <taxon>Magnoliopsida</taxon>
        <taxon>eudicotyledons</taxon>
        <taxon>Gunneridae</taxon>
        <taxon>Pentapetalae</taxon>
        <taxon>rosids</taxon>
        <taxon>malvids</taxon>
        <taxon>Malvales</taxon>
        <taxon>Malvaceae</taxon>
        <taxon>Byttnerioideae</taxon>
        <taxon>Theobroma</taxon>
    </lineage>
</organism>
<dbReference type="InParanoid" id="A0A061FJ61"/>
<dbReference type="Proteomes" id="UP000026915">
    <property type="component" value="Chromosome 8"/>
</dbReference>
<dbReference type="EMBL" id="CM001886">
    <property type="protein sequence ID" value="EOY14534.1"/>
    <property type="molecule type" value="Genomic_DNA"/>
</dbReference>
<evidence type="ECO:0000313" key="2">
    <source>
        <dbReference type="Proteomes" id="UP000026915"/>
    </source>
</evidence>
<dbReference type="HOGENOM" id="CLU_2532025_0_0_1"/>
<sequence>MLLSKGHCGDLLVRLKLPENRTEVGAAEAALHMSESLIVKVCTASLHFVHDVKVSYVLFKRTNSGPSLSFCSSWILPDSPFWDD</sequence>
<keyword evidence="2" id="KW-1185">Reference proteome</keyword>
<gene>
    <name evidence="1" type="ORF">TCM_033887</name>
</gene>
<name>A0A061FJ61_THECC</name>
<proteinExistence type="predicted"/>
<protein>
    <submittedName>
        <fullName evidence="1">Uncharacterized protein</fullName>
    </submittedName>
</protein>
<accession>A0A061FJ61</accession>
<evidence type="ECO:0000313" key="1">
    <source>
        <dbReference type="EMBL" id="EOY14534.1"/>
    </source>
</evidence>